<evidence type="ECO:0000256" key="6">
    <source>
        <dbReference type="ARBA" id="ARBA00022989"/>
    </source>
</evidence>
<feature type="transmembrane region" description="Helical" evidence="9">
    <location>
        <begin position="83"/>
        <end position="100"/>
    </location>
</feature>
<dbReference type="RefSeq" id="WP_053402274.1">
    <property type="nucleotide sequence ID" value="NZ_JAUKEN010000001.1"/>
</dbReference>
<keyword evidence="6 9" id="KW-1133">Transmembrane helix</keyword>
<comment type="caution">
    <text evidence="10">The sequence shown here is derived from an EMBL/GenBank/DDBJ whole genome shotgun (WGS) entry which is preliminary data.</text>
</comment>
<reference evidence="11" key="1">
    <citation type="submission" date="2015-08" db="EMBL/GenBank/DDBJ databases">
        <title>Fjat-14210 dsm16467.</title>
        <authorList>
            <person name="Liu B."/>
            <person name="Wang J."/>
            <person name="Zhu Y."/>
            <person name="Liu G."/>
            <person name="Chen Q."/>
            <person name="Chen Z."/>
            <person name="Lan J."/>
            <person name="Che J."/>
            <person name="Ge C."/>
            <person name="Shi H."/>
            <person name="Pan Z."/>
            <person name="Liu X."/>
        </authorList>
    </citation>
    <scope>NUCLEOTIDE SEQUENCE [LARGE SCALE GENOMIC DNA]</scope>
    <source>
        <strain evidence="11">DSM 16467</strain>
    </source>
</reference>
<keyword evidence="7 8" id="KW-0472">Membrane</keyword>
<evidence type="ECO:0000256" key="3">
    <source>
        <dbReference type="ARBA" id="ARBA00022448"/>
    </source>
</evidence>
<feature type="transmembrane region" description="Helical" evidence="9">
    <location>
        <begin position="43"/>
        <end position="63"/>
    </location>
</feature>
<evidence type="ECO:0000256" key="8">
    <source>
        <dbReference type="PIRNR" id="PIRNR037778"/>
    </source>
</evidence>
<evidence type="ECO:0000256" key="9">
    <source>
        <dbReference type="SAM" id="Phobius"/>
    </source>
</evidence>
<dbReference type="InterPro" id="IPR024529">
    <property type="entry name" value="ECF_trnsprt_substrate-spec"/>
</dbReference>
<evidence type="ECO:0000256" key="7">
    <source>
        <dbReference type="ARBA" id="ARBA00023136"/>
    </source>
</evidence>
<organism evidence="10 11">
    <name type="scientific">Priestia koreensis</name>
    <dbReference type="NCBI Taxonomy" id="284581"/>
    <lineage>
        <taxon>Bacteria</taxon>
        <taxon>Bacillati</taxon>
        <taxon>Bacillota</taxon>
        <taxon>Bacilli</taxon>
        <taxon>Bacillales</taxon>
        <taxon>Bacillaceae</taxon>
        <taxon>Priestia</taxon>
    </lineage>
</organism>
<evidence type="ECO:0000256" key="1">
    <source>
        <dbReference type="ARBA" id="ARBA00004651"/>
    </source>
</evidence>
<name>A0A0M0KZ23_9BACI</name>
<feature type="transmembrane region" description="Helical" evidence="9">
    <location>
        <begin position="112"/>
        <end position="133"/>
    </location>
</feature>
<dbReference type="EMBL" id="LILC01000019">
    <property type="protein sequence ID" value="KOO44065.1"/>
    <property type="molecule type" value="Genomic_DNA"/>
</dbReference>
<protein>
    <recommendedName>
        <fullName evidence="8">Riboflavin transporter</fullName>
    </recommendedName>
</protein>
<dbReference type="STRING" id="284581.AMD01_15190"/>
<dbReference type="Pfam" id="PF12822">
    <property type="entry name" value="ECF_trnsprt"/>
    <property type="match status" value="1"/>
</dbReference>
<evidence type="ECO:0000313" key="10">
    <source>
        <dbReference type="EMBL" id="KOO44065.1"/>
    </source>
</evidence>
<keyword evidence="4 8" id="KW-1003">Cell membrane</keyword>
<proteinExistence type="inferred from homology"/>
<dbReference type="AlphaFoldDB" id="A0A0M0KZ23"/>
<comment type="similarity">
    <text evidence="2 8">Belongs to the prokaryotic riboflavin transporter (P-RFT) (TC 2.A.87) family.</text>
</comment>
<dbReference type="GO" id="GO:0005886">
    <property type="term" value="C:plasma membrane"/>
    <property type="evidence" value="ECO:0007669"/>
    <property type="project" value="UniProtKB-SubCell"/>
</dbReference>
<dbReference type="PIRSF" id="PIRSF037778">
    <property type="entry name" value="UCP037778_transp_RibU"/>
    <property type="match status" value="1"/>
</dbReference>
<evidence type="ECO:0000256" key="4">
    <source>
        <dbReference type="ARBA" id="ARBA00022475"/>
    </source>
</evidence>
<dbReference type="InterPro" id="IPR025720">
    <property type="entry name" value="RibU"/>
</dbReference>
<keyword evidence="11" id="KW-1185">Reference proteome</keyword>
<comment type="subcellular location">
    <subcellularLocation>
        <location evidence="1">Cell membrane</location>
        <topology evidence="1">Multi-pass membrane protein</topology>
    </subcellularLocation>
</comment>
<evidence type="ECO:0000256" key="5">
    <source>
        <dbReference type="ARBA" id="ARBA00022692"/>
    </source>
</evidence>
<dbReference type="Gene3D" id="1.10.1760.20">
    <property type="match status" value="1"/>
</dbReference>
<keyword evidence="3 8" id="KW-0813">Transport</keyword>
<sequence>MNQGAKTKRLVVMAVFSSIAYLLMMLDFPIGLSAFLKMDFSELPVLIVALIYGPGAGLIVEAIKNLLYYLIQGSATGVPVGQVANFVAGAAFVLPVSYMFRKYRTTKGLTFGVVTGTVLMAVLMAVLNYYVFLPAYTMFLHMPAYTTSGARELIVKGILPFNLIKGVLTGVIFVLLFTRMKTWLTKQVAM</sequence>
<keyword evidence="5 9" id="KW-0812">Transmembrane</keyword>
<feature type="transmembrane region" description="Helical" evidence="9">
    <location>
        <begin position="12"/>
        <end position="36"/>
    </location>
</feature>
<feature type="transmembrane region" description="Helical" evidence="9">
    <location>
        <begin position="153"/>
        <end position="177"/>
    </location>
</feature>
<comment type="function">
    <text evidence="8">Probably a riboflavin-binding protein that interacts with the energy-coupling factor (ECF) ABC-transporter complex.</text>
</comment>
<dbReference type="PANTHER" id="PTHR38438">
    <property type="entry name" value="RIBOFLAVIN TRANSPORTER RIBU"/>
    <property type="match status" value="1"/>
</dbReference>
<dbReference type="OrthoDB" id="9809216at2"/>
<dbReference type="PATRIC" id="fig|284581.3.peg.4112"/>
<accession>A0A0M0KZ23</accession>
<dbReference type="Proteomes" id="UP000037558">
    <property type="component" value="Unassembled WGS sequence"/>
</dbReference>
<evidence type="ECO:0000313" key="11">
    <source>
        <dbReference type="Proteomes" id="UP000037558"/>
    </source>
</evidence>
<dbReference type="GO" id="GO:0032217">
    <property type="term" value="F:riboflavin transmembrane transporter activity"/>
    <property type="evidence" value="ECO:0007669"/>
    <property type="project" value="UniProtKB-UniRule"/>
</dbReference>
<gene>
    <name evidence="10" type="ORF">AMD01_15190</name>
</gene>
<dbReference type="PANTHER" id="PTHR38438:SF1">
    <property type="entry name" value="RIBOFLAVIN TRANSPORTER RIBU"/>
    <property type="match status" value="1"/>
</dbReference>
<evidence type="ECO:0000256" key="2">
    <source>
        <dbReference type="ARBA" id="ARBA00005540"/>
    </source>
</evidence>